<dbReference type="Proteomes" id="UP000315369">
    <property type="component" value="Unassembled WGS sequence"/>
</dbReference>
<organism evidence="1 2">
    <name type="scientific">Myxococcus llanfairpwllgwyngyllgogerychwyrndrobwllllantysiliogogogochensis</name>
    <dbReference type="NCBI Taxonomy" id="2590453"/>
    <lineage>
        <taxon>Bacteria</taxon>
        <taxon>Pseudomonadati</taxon>
        <taxon>Myxococcota</taxon>
        <taxon>Myxococcia</taxon>
        <taxon>Myxococcales</taxon>
        <taxon>Cystobacterineae</taxon>
        <taxon>Myxococcaceae</taxon>
        <taxon>Myxococcus</taxon>
    </lineage>
</organism>
<sequence length="539" mass="55137">MNAASLPPGRHLAALVSLLSCLLLTGCPDEGVVCSEGLSRCGDTCVDLTSESANCGECGNTCGTGQLCAQSACRCQQGATACGGACVDTQSSPQHCGGCAGEGGKVCQPFEVCMNGDCQGSCAGGMLQCGNACINGEADPNNCGACGNVCGDARSCRGSVCTYDVVATCFNTGQVVGIQSGSDFKGPNTLVASSPQSAARMLDVLLVLDSTRKLVQARLSDYGVLPASNDTGRAPNQVLVQDPYLYILNSSDNTLQVLRREGDPLPPGPPGSRFPNGITFTNVASVSFGANTNPFAMTRTGTHDLWVTLYGNLLGDPSAGGRVVRVSLANNEPAVVDTIVLPSGAALKPFPDNTTLSTPTGITEHHGKLYVTLNNLNPVTYSPGGPGLLARIDPTSRAVDLIDLGDGCLNPGSVAPVGEQLLVSCGGKAVYDTNFKLLSVERSALVLLDAQDRVVSTAPIQCSPGIGSCPIPAAGRFAVVGNRTYLGDTNGGRIFVHEVVGSTLVERRGLLDTSEPAIAACPASGFSLVSDVVALPKGF</sequence>
<dbReference type="OrthoDB" id="5522667at2"/>
<dbReference type="NCBIfam" id="NF041328">
    <property type="entry name" value="C_rich_MXAN6577"/>
    <property type="match status" value="1"/>
</dbReference>
<name>A0A540X0V3_9BACT</name>
<reference evidence="1 2" key="1">
    <citation type="submission" date="2019-06" db="EMBL/GenBank/DDBJ databases">
        <authorList>
            <person name="Livingstone P."/>
            <person name="Whitworth D."/>
        </authorList>
    </citation>
    <scope>NUCLEOTIDE SEQUENCE [LARGE SCALE GENOMIC DNA]</scope>
    <source>
        <strain evidence="1 2">AM401</strain>
    </source>
</reference>
<evidence type="ECO:0000313" key="2">
    <source>
        <dbReference type="Proteomes" id="UP000315369"/>
    </source>
</evidence>
<dbReference type="SUPFAM" id="SSF63825">
    <property type="entry name" value="YWTD domain"/>
    <property type="match status" value="1"/>
</dbReference>
<dbReference type="SUPFAM" id="SSF63829">
    <property type="entry name" value="Calcium-dependent phosphotriesterase"/>
    <property type="match status" value="1"/>
</dbReference>
<dbReference type="EMBL" id="VIFM01000057">
    <property type="protein sequence ID" value="TQF14833.1"/>
    <property type="molecule type" value="Genomic_DNA"/>
</dbReference>
<evidence type="ECO:0000313" key="1">
    <source>
        <dbReference type="EMBL" id="TQF14833.1"/>
    </source>
</evidence>
<dbReference type="CDD" id="cd02795">
    <property type="entry name" value="CBM6-CBM35-CBM36_like"/>
    <property type="match status" value="1"/>
</dbReference>
<accession>A0A540X0V3</accession>
<dbReference type="AlphaFoldDB" id="A0A540X0V3"/>
<protein>
    <submittedName>
        <fullName evidence="1">Uncharacterized protein</fullName>
    </submittedName>
</protein>
<dbReference type="RefSeq" id="WP_141643456.1">
    <property type="nucleotide sequence ID" value="NZ_VIFM01000057.1"/>
</dbReference>
<keyword evidence="2" id="KW-1185">Reference proteome</keyword>
<comment type="caution">
    <text evidence="1">The sequence shown here is derived from an EMBL/GenBank/DDBJ whole genome shotgun (WGS) entry which is preliminary data.</text>
</comment>
<proteinExistence type="predicted"/>
<gene>
    <name evidence="1" type="ORF">FJV41_16535</name>
</gene>